<evidence type="ECO:0000313" key="3">
    <source>
        <dbReference type="Proteomes" id="UP000663937"/>
    </source>
</evidence>
<dbReference type="KEGG" id="psic:J4E96_04030"/>
<dbReference type="Proteomes" id="UP000663937">
    <property type="component" value="Chromosome"/>
</dbReference>
<proteinExistence type="predicted"/>
<sequence length="209" mass="23566">MNWLEVIGWVGSALVVVSLTQARVLRFRLLNLVGAVLATGYNLALGIWPFVVMNGVIAVIDVYWLARLLRERHDEQAYEVVQVDPADAYLDRVLRVHLADIRAFQPGFAWDRDARGRLAFLVLRGDETVGVVVVRDVGDGVGQVELDYVTQRFRDFTPGEFVYRRSGMFAAAGFRRLVAPADIADPKDYYARVGFRRDGADWVRPVTQP</sequence>
<keyword evidence="1" id="KW-0812">Transmembrane</keyword>
<dbReference type="EMBL" id="CP071868">
    <property type="protein sequence ID" value="QTE30190.1"/>
    <property type="molecule type" value="Genomic_DNA"/>
</dbReference>
<protein>
    <submittedName>
        <fullName evidence="2">YgjV family protein</fullName>
    </submittedName>
</protein>
<evidence type="ECO:0000313" key="2">
    <source>
        <dbReference type="EMBL" id="QTE30190.1"/>
    </source>
</evidence>
<accession>A0A8A4ZDY3</accession>
<keyword evidence="3" id="KW-1185">Reference proteome</keyword>
<feature type="transmembrane region" description="Helical" evidence="1">
    <location>
        <begin position="46"/>
        <end position="66"/>
    </location>
</feature>
<dbReference type="RefSeq" id="WP_227424509.1">
    <property type="nucleotide sequence ID" value="NZ_CP071868.1"/>
</dbReference>
<dbReference type="AlphaFoldDB" id="A0A8A4ZDY3"/>
<reference evidence="2" key="1">
    <citation type="submission" date="2021-03" db="EMBL/GenBank/DDBJ databases">
        <title>Pengzhenrongella sicca gen. nov., sp. nov., a new member of suborder Micrococcineae isolated from High-Arctic tundra soil.</title>
        <authorList>
            <person name="Peng F."/>
        </authorList>
    </citation>
    <scope>NUCLEOTIDE SEQUENCE</scope>
    <source>
        <strain evidence="2">LRZ-2</strain>
    </source>
</reference>
<keyword evidence="1" id="KW-0472">Membrane</keyword>
<evidence type="ECO:0000256" key="1">
    <source>
        <dbReference type="SAM" id="Phobius"/>
    </source>
</evidence>
<keyword evidence="1" id="KW-1133">Transmembrane helix</keyword>
<name>A0A8A4ZDY3_9MICO</name>
<organism evidence="2 3">
    <name type="scientific">Pengzhenrongella sicca</name>
    <dbReference type="NCBI Taxonomy" id="2819238"/>
    <lineage>
        <taxon>Bacteria</taxon>
        <taxon>Bacillati</taxon>
        <taxon>Actinomycetota</taxon>
        <taxon>Actinomycetes</taxon>
        <taxon>Micrococcales</taxon>
        <taxon>Pengzhenrongella</taxon>
    </lineage>
</organism>
<gene>
    <name evidence="2" type="ORF">J4E96_04030</name>
</gene>